<dbReference type="InterPro" id="IPR000045">
    <property type="entry name" value="Prepilin_IV_endopep_pep"/>
</dbReference>
<dbReference type="Pfam" id="PF01478">
    <property type="entry name" value="Peptidase_A24"/>
    <property type="match status" value="1"/>
</dbReference>
<dbReference type="GO" id="GO:0005886">
    <property type="term" value="C:plasma membrane"/>
    <property type="evidence" value="ECO:0007669"/>
    <property type="project" value="UniProtKB-SubCell"/>
</dbReference>
<dbReference type="PANTHER" id="PTHR36506">
    <property type="entry name" value="PREFLAGELLIN PEPTIDASE"/>
    <property type="match status" value="1"/>
</dbReference>
<evidence type="ECO:0000256" key="5">
    <source>
        <dbReference type="ARBA" id="ARBA00023136"/>
    </source>
</evidence>
<keyword evidence="4 6" id="KW-1133">Transmembrane helix</keyword>
<feature type="transmembrane region" description="Helical" evidence="6">
    <location>
        <begin position="98"/>
        <end position="119"/>
    </location>
</feature>
<dbReference type="Gene3D" id="1.20.120.1220">
    <property type="match status" value="1"/>
</dbReference>
<sequence length="177" mass="19073">MATLQSEFLIFYIALLIYGAWSDARTLKIPNWVSLTLLVAFFPTALSAGLSLETISWHLGGGLLFLVAGFVLFAFGLFGGGDAKLLAVCALWTGWDQLLWLLAAVVLVGGGLCILVIILRRGLGMWPDWLVNAAKGLFEPNKAVPYGIAIAAGALMVLPRMAIFPPMWRDLLALILG</sequence>
<evidence type="ECO:0000256" key="6">
    <source>
        <dbReference type="SAM" id="Phobius"/>
    </source>
</evidence>
<feature type="transmembrane region" description="Helical" evidence="6">
    <location>
        <begin position="59"/>
        <end position="78"/>
    </location>
</feature>
<gene>
    <name evidence="8" type="ORF">BEN30_05300</name>
</gene>
<feature type="transmembrane region" description="Helical" evidence="6">
    <location>
        <begin position="32"/>
        <end position="52"/>
    </location>
</feature>
<comment type="subcellular location">
    <subcellularLocation>
        <location evidence="1">Cell membrane</location>
        <topology evidence="1">Multi-pass membrane protein</topology>
    </subcellularLocation>
</comment>
<feature type="transmembrane region" description="Helical" evidence="6">
    <location>
        <begin position="143"/>
        <end position="163"/>
    </location>
</feature>
<feature type="domain" description="Prepilin type IV endopeptidase peptidase" evidence="7">
    <location>
        <begin position="10"/>
        <end position="113"/>
    </location>
</feature>
<proteinExistence type="predicted"/>
<dbReference type="GO" id="GO:0004190">
    <property type="term" value="F:aspartic-type endopeptidase activity"/>
    <property type="evidence" value="ECO:0007669"/>
    <property type="project" value="InterPro"/>
</dbReference>
<dbReference type="InterPro" id="IPR052218">
    <property type="entry name" value="Preflagellin_Peptidase"/>
</dbReference>
<protein>
    <recommendedName>
        <fullName evidence="7">Prepilin type IV endopeptidase peptidase domain-containing protein</fullName>
    </recommendedName>
</protein>
<dbReference type="EMBL" id="MCGG01000010">
    <property type="protein sequence ID" value="OEJ68924.1"/>
    <property type="molecule type" value="Genomic_DNA"/>
</dbReference>
<reference evidence="9" key="1">
    <citation type="submission" date="2016-07" db="EMBL/GenBank/DDBJ databases">
        <authorList>
            <person name="Florea S."/>
            <person name="Webb J.S."/>
            <person name="Jaromczyk J."/>
            <person name="Schardl C.L."/>
        </authorList>
    </citation>
    <scope>NUCLEOTIDE SEQUENCE [LARGE SCALE GENOMIC DNA]</scope>
    <source>
        <strain evidence="9">MV-1</strain>
    </source>
</reference>
<dbReference type="STRING" id="28181.BEN30_05300"/>
<keyword evidence="5 6" id="KW-0472">Membrane</keyword>
<evidence type="ECO:0000256" key="4">
    <source>
        <dbReference type="ARBA" id="ARBA00022989"/>
    </source>
</evidence>
<keyword evidence="2" id="KW-1003">Cell membrane</keyword>
<dbReference type="PANTHER" id="PTHR36506:SF1">
    <property type="entry name" value="PREFLAGELLIN PEPTIDASE"/>
    <property type="match status" value="1"/>
</dbReference>
<evidence type="ECO:0000313" key="8">
    <source>
        <dbReference type="EMBL" id="OEJ68924.1"/>
    </source>
</evidence>
<dbReference type="Proteomes" id="UP000095347">
    <property type="component" value="Unassembled WGS sequence"/>
</dbReference>
<dbReference type="OrthoDB" id="5329005at2"/>
<name>A0A1E5QAG4_9PROT</name>
<comment type="caution">
    <text evidence="8">The sequence shown here is derived from an EMBL/GenBank/DDBJ whole genome shotgun (WGS) entry which is preliminary data.</text>
</comment>
<keyword evidence="9" id="KW-1185">Reference proteome</keyword>
<dbReference type="AlphaFoldDB" id="A0A1E5QAG4"/>
<keyword evidence="3 6" id="KW-0812">Transmembrane</keyword>
<accession>A0A1E5QAG4</accession>
<evidence type="ECO:0000259" key="7">
    <source>
        <dbReference type="Pfam" id="PF01478"/>
    </source>
</evidence>
<evidence type="ECO:0000256" key="1">
    <source>
        <dbReference type="ARBA" id="ARBA00004651"/>
    </source>
</evidence>
<evidence type="ECO:0000256" key="3">
    <source>
        <dbReference type="ARBA" id="ARBA00022692"/>
    </source>
</evidence>
<evidence type="ECO:0000313" key="9">
    <source>
        <dbReference type="Proteomes" id="UP000095347"/>
    </source>
</evidence>
<evidence type="ECO:0000256" key="2">
    <source>
        <dbReference type="ARBA" id="ARBA00022475"/>
    </source>
</evidence>
<dbReference type="RefSeq" id="WP_069956991.1">
    <property type="nucleotide sequence ID" value="NZ_MCGG01000010.1"/>
</dbReference>
<organism evidence="8 9">
    <name type="scientific">Magnetovibrio blakemorei</name>
    <dbReference type="NCBI Taxonomy" id="28181"/>
    <lineage>
        <taxon>Bacteria</taxon>
        <taxon>Pseudomonadati</taxon>
        <taxon>Pseudomonadota</taxon>
        <taxon>Alphaproteobacteria</taxon>
        <taxon>Rhodospirillales</taxon>
        <taxon>Magnetovibrionaceae</taxon>
        <taxon>Magnetovibrio</taxon>
    </lineage>
</organism>